<dbReference type="GO" id="GO:0071897">
    <property type="term" value="P:DNA biosynthetic process"/>
    <property type="evidence" value="ECO:0007669"/>
    <property type="project" value="UniProtKB-KW"/>
</dbReference>
<dbReference type="Pfam" id="PF02867">
    <property type="entry name" value="Ribonuc_red_lgC"/>
    <property type="match status" value="2"/>
</dbReference>
<evidence type="ECO:0000256" key="10">
    <source>
        <dbReference type="ARBA" id="ARBA00047754"/>
    </source>
</evidence>
<dbReference type="NCBIfam" id="TIGR02504">
    <property type="entry name" value="NrdJ_Z"/>
    <property type="match status" value="1"/>
</dbReference>
<dbReference type="GO" id="GO:0009263">
    <property type="term" value="P:deoxyribonucleotide biosynthetic process"/>
    <property type="evidence" value="ECO:0007669"/>
    <property type="project" value="UniProtKB-KW"/>
</dbReference>
<dbReference type="GO" id="GO:0004748">
    <property type="term" value="F:ribonucleoside-diphosphate reductase activity, thioredoxin disulfide as acceptor"/>
    <property type="evidence" value="ECO:0007669"/>
    <property type="project" value="UniProtKB-EC"/>
</dbReference>
<protein>
    <recommendedName>
        <fullName evidence="11">Vitamin B12-dependent ribonucleotide reductase</fullName>
        <ecNumber evidence="11">1.17.4.1</ecNumber>
    </recommendedName>
</protein>
<evidence type="ECO:0000259" key="12">
    <source>
        <dbReference type="Pfam" id="PF00317"/>
    </source>
</evidence>
<feature type="domain" description="Ribonucleotide reductase large subunit C-terminal" evidence="13">
    <location>
        <begin position="101"/>
        <end position="411"/>
    </location>
</feature>
<dbReference type="InterPro" id="IPR000788">
    <property type="entry name" value="RNR_lg_C"/>
</dbReference>
<reference evidence="14 15" key="1">
    <citation type="journal article" date="2017" name="ISME J.">
        <title>Grape pomace compost harbors organohalide-respiring Dehalogenimonas species with novel reductive dehalogenase genes.</title>
        <authorList>
            <person name="Yang Y."/>
            <person name="Higgins S.A."/>
            <person name="Yan J."/>
            <person name="Simsir B."/>
            <person name="Chourey K."/>
            <person name="Iyer R."/>
            <person name="Hettich R.L."/>
            <person name="Baldwin B."/>
            <person name="Ogles D.M."/>
            <person name="Loffler F.E."/>
        </authorList>
    </citation>
    <scope>NUCLEOTIDE SEQUENCE [LARGE SCALE GENOMIC DNA]</scope>
    <source>
        <strain evidence="14 15">GP</strain>
    </source>
</reference>
<accession>A0A2P5P7N9</accession>
<keyword evidence="8" id="KW-1015">Disulfide bond</keyword>
<comment type="function">
    <text evidence="11">Catalyzes the reduction of ribonucleotides to deoxyribonucleotides. May function to provide a pool of deoxyribonucleotide precursors for DNA repair during oxygen limitation and/or for immediate growth after restoration of oxygen.</text>
</comment>
<keyword evidence="6 11" id="KW-0560">Oxidoreductase</keyword>
<evidence type="ECO:0000256" key="2">
    <source>
        <dbReference type="ARBA" id="ARBA00007405"/>
    </source>
</evidence>
<name>A0A2P5P7N9_9CHLR</name>
<dbReference type="EMBL" id="JQAN02000009">
    <property type="protein sequence ID" value="PPD58311.1"/>
    <property type="molecule type" value="Genomic_DNA"/>
</dbReference>
<evidence type="ECO:0000256" key="1">
    <source>
        <dbReference type="ARBA" id="ARBA00001922"/>
    </source>
</evidence>
<comment type="cofactor">
    <cofactor evidence="1 11">
        <name>adenosylcob(III)alamin</name>
        <dbReference type="ChEBI" id="CHEBI:18408"/>
    </cofactor>
</comment>
<feature type="domain" description="Ribonucleotide reductase large subunit N-terminal" evidence="12">
    <location>
        <begin position="15"/>
        <end position="95"/>
    </location>
</feature>
<keyword evidence="5 11" id="KW-0547">Nucleotide-binding</keyword>
<keyword evidence="3 11" id="KW-0846">Cobalamin</keyword>
<gene>
    <name evidence="14" type="ORF">JP09_005840</name>
</gene>
<evidence type="ECO:0000259" key="13">
    <source>
        <dbReference type="Pfam" id="PF02867"/>
    </source>
</evidence>
<proteinExistence type="inferred from homology"/>
<dbReference type="InterPro" id="IPR013344">
    <property type="entry name" value="RNR_NrdJ/NrdZ"/>
</dbReference>
<dbReference type="InterPro" id="IPR013509">
    <property type="entry name" value="RNR_lsu_N"/>
</dbReference>
<organism evidence="14 15">
    <name type="scientific">Dehalogenimonas etheniformans</name>
    <dbReference type="NCBI Taxonomy" id="1536648"/>
    <lineage>
        <taxon>Bacteria</taxon>
        <taxon>Bacillati</taxon>
        <taxon>Chloroflexota</taxon>
        <taxon>Dehalococcoidia</taxon>
        <taxon>Dehalococcoidales</taxon>
        <taxon>Dehalococcoidaceae</taxon>
        <taxon>Dehalogenimonas</taxon>
    </lineage>
</organism>
<evidence type="ECO:0000256" key="4">
    <source>
        <dbReference type="ARBA" id="ARBA00022634"/>
    </source>
</evidence>
<dbReference type="AlphaFoldDB" id="A0A2P5P7N9"/>
<dbReference type="InterPro" id="IPR050862">
    <property type="entry name" value="RdRp_reductase_class-2"/>
</dbReference>
<dbReference type="OrthoDB" id="9762933at2"/>
<evidence type="ECO:0000256" key="5">
    <source>
        <dbReference type="ARBA" id="ARBA00022741"/>
    </source>
</evidence>
<dbReference type="GO" id="GO:0031419">
    <property type="term" value="F:cobalamin binding"/>
    <property type="evidence" value="ECO:0007669"/>
    <property type="project" value="UniProtKB-KW"/>
</dbReference>
<evidence type="ECO:0000256" key="11">
    <source>
        <dbReference type="RuleBase" id="RU364064"/>
    </source>
</evidence>
<evidence type="ECO:0000256" key="8">
    <source>
        <dbReference type="ARBA" id="ARBA00023157"/>
    </source>
</evidence>
<dbReference type="RefSeq" id="WP_102331315.1">
    <property type="nucleotide sequence ID" value="NZ_CP058566.2"/>
</dbReference>
<keyword evidence="4 11" id="KW-0237">DNA synthesis</keyword>
<evidence type="ECO:0000256" key="7">
    <source>
        <dbReference type="ARBA" id="ARBA00023116"/>
    </source>
</evidence>
<comment type="similarity">
    <text evidence="2 11">Belongs to the ribonucleoside diphosphate reductase class-2 family.</text>
</comment>
<dbReference type="PANTHER" id="PTHR43371:SF1">
    <property type="entry name" value="RIBONUCLEOSIDE-DIPHOSPHATE REDUCTASE"/>
    <property type="match status" value="1"/>
</dbReference>
<evidence type="ECO:0000256" key="6">
    <source>
        <dbReference type="ARBA" id="ARBA00023002"/>
    </source>
</evidence>
<keyword evidence="15" id="KW-1185">Reference proteome</keyword>
<dbReference type="GO" id="GO:0005524">
    <property type="term" value="F:ATP binding"/>
    <property type="evidence" value="ECO:0007669"/>
    <property type="project" value="InterPro"/>
</dbReference>
<dbReference type="EC" id="1.17.4.1" evidence="11"/>
<dbReference type="Gene3D" id="3.20.70.20">
    <property type="match status" value="1"/>
</dbReference>
<evidence type="ECO:0000256" key="9">
    <source>
        <dbReference type="ARBA" id="ARBA00023285"/>
    </source>
</evidence>
<comment type="caution">
    <text evidence="14">The sequence shown here is derived from an EMBL/GenBank/DDBJ whole genome shotgun (WGS) entry which is preliminary data.</text>
</comment>
<dbReference type="Pfam" id="PF00317">
    <property type="entry name" value="Ribonuc_red_lgN"/>
    <property type="match status" value="1"/>
</dbReference>
<evidence type="ECO:0000313" key="14">
    <source>
        <dbReference type="EMBL" id="PPD58311.1"/>
    </source>
</evidence>
<dbReference type="PANTHER" id="PTHR43371">
    <property type="entry name" value="VITAMIN B12-DEPENDENT RIBONUCLEOTIDE REDUCTASE"/>
    <property type="match status" value="1"/>
</dbReference>
<dbReference type="SUPFAM" id="SSF51998">
    <property type="entry name" value="PFL-like glycyl radical enzymes"/>
    <property type="match status" value="1"/>
</dbReference>
<evidence type="ECO:0000313" key="15">
    <source>
        <dbReference type="Proteomes" id="UP000235653"/>
    </source>
</evidence>
<dbReference type="InterPro" id="IPR008926">
    <property type="entry name" value="RNR_R1-su_N"/>
</dbReference>
<evidence type="ECO:0000256" key="3">
    <source>
        <dbReference type="ARBA" id="ARBA00022628"/>
    </source>
</evidence>
<dbReference type="Proteomes" id="UP000235653">
    <property type="component" value="Unassembled WGS sequence"/>
</dbReference>
<dbReference type="PRINTS" id="PR01183">
    <property type="entry name" value="RIBORDTASEM1"/>
</dbReference>
<comment type="catalytic activity">
    <reaction evidence="10 11">
        <text>a 2'-deoxyribonucleoside 5'-diphosphate + [thioredoxin]-disulfide + H2O = a ribonucleoside 5'-diphosphate + [thioredoxin]-dithiol</text>
        <dbReference type="Rhea" id="RHEA:23252"/>
        <dbReference type="Rhea" id="RHEA-COMP:10698"/>
        <dbReference type="Rhea" id="RHEA-COMP:10700"/>
        <dbReference type="ChEBI" id="CHEBI:15377"/>
        <dbReference type="ChEBI" id="CHEBI:29950"/>
        <dbReference type="ChEBI" id="CHEBI:50058"/>
        <dbReference type="ChEBI" id="CHEBI:57930"/>
        <dbReference type="ChEBI" id="CHEBI:73316"/>
        <dbReference type="EC" id="1.17.4.1"/>
    </reaction>
</comment>
<sequence length="596" mass="66249">MAINTTVPIVFEPRLTSNSKLVLEKRYLRRNEIGEISENPDDMFRRVAKAVASIECKYDRQADVEAVIDDFYRLMASLEFLPNSPTLLNAGTGHGQLAGTMVLPIQDTLESVFDTVKYAALVHKGGSGIGFNFSSIRPRSDSVGDRQGVAFGPLGLLDILSRATLNIRQGGIRRGCNSAMLRVDHPDIMEFIQAKQDPSTFANFFTCIGLTDDFMERVKTEENYPLVHPVSGRTVGLLNAGFVLKKIADLSWKTGDPGVIFLDRVNRDNPTPQHGDLDHVSGCGEQPLLPNEFCHLGSINLSRMLFIDGDRAEIDFDKLGKVVRSAIRFLDNCIDLTRYPSPVMERATLRTRKVGLGIMGFADLLLQMRIPYDSTKALDVARRVMKYINREAHETSRELALERGLYPGYNDTGEPMRNATCTTIAPTGTISLIAGCTSGIEPAFAMAFIRNAFHGEHHLLDINPHFKDAFEQAGIFSCQLVQRLVHNNDLPLMPEVSEDLKGVFINAHTVSPEWHVRMQAAFQEHTDSAVSKTVNLPQHASQQDVLDILHLAYRLGLKGITVYRDCSRSNQPFCNGSVGDELVSGYFNSLRRIDHA</sequence>
<keyword evidence="9 11" id="KW-0170">Cobalt</keyword>
<dbReference type="UniPathway" id="UPA00326"/>
<dbReference type="SUPFAM" id="SSF48168">
    <property type="entry name" value="R1 subunit of ribonucleotide reductase, N-terminal domain"/>
    <property type="match status" value="1"/>
</dbReference>
<keyword evidence="7" id="KW-0215">Deoxyribonucleotide synthesis</keyword>
<feature type="domain" description="Ribonucleotide reductase large subunit C-terminal" evidence="13">
    <location>
        <begin position="415"/>
        <end position="563"/>
    </location>
</feature>
<dbReference type="CDD" id="cd02888">
    <property type="entry name" value="RNR_II_dimer"/>
    <property type="match status" value="1"/>
</dbReference>